<evidence type="ECO:0000256" key="8">
    <source>
        <dbReference type="ARBA" id="ARBA00022839"/>
    </source>
</evidence>
<evidence type="ECO:0000256" key="7">
    <source>
        <dbReference type="ARBA" id="ARBA00022801"/>
    </source>
</evidence>
<evidence type="ECO:0000313" key="19">
    <source>
        <dbReference type="EMBL" id="PRD66044.1"/>
    </source>
</evidence>
<name>A0A2S9K6L2_9BURK</name>
<evidence type="ECO:0000313" key="20">
    <source>
        <dbReference type="Proteomes" id="UP000238589"/>
    </source>
</evidence>
<dbReference type="EMBL" id="PVLQ01000020">
    <property type="protein sequence ID" value="PRD66044.1"/>
    <property type="molecule type" value="Genomic_DNA"/>
</dbReference>
<feature type="domain" description="ExoI SH3-like" evidence="17">
    <location>
        <begin position="197"/>
        <end position="356"/>
    </location>
</feature>
<comment type="caution">
    <text evidence="19">The sequence shown here is derived from an EMBL/GenBank/DDBJ whole genome shotgun (WGS) entry which is preliminary data.</text>
</comment>
<comment type="catalytic activity">
    <reaction evidence="1">
        <text>Exonucleolytic cleavage in the 3'- to 5'-direction to yield nucleoside 5'-phosphates.</text>
        <dbReference type="EC" id="3.1.11.1"/>
    </reaction>
</comment>
<dbReference type="InterPro" id="IPR058561">
    <property type="entry name" value="Exonuc_1_C"/>
</dbReference>
<keyword evidence="10" id="KW-0238">DNA-binding</keyword>
<feature type="binding site" evidence="15">
    <location>
        <position position="12"/>
    </location>
    <ligand>
        <name>Mg(2+)</name>
        <dbReference type="ChEBI" id="CHEBI:18420"/>
        <label>2</label>
    </ligand>
</feature>
<dbReference type="InterPro" id="IPR034747">
    <property type="entry name" value="EXOI_SH3"/>
</dbReference>
<dbReference type="NCBIfam" id="NF008746">
    <property type="entry name" value="PRK11779.1"/>
    <property type="match status" value="1"/>
</dbReference>
<dbReference type="Gene3D" id="1.10.287.1240">
    <property type="match status" value="1"/>
</dbReference>
<keyword evidence="20" id="KW-1185">Reference proteome</keyword>
<dbReference type="GO" id="GO:0046872">
    <property type="term" value="F:metal ion binding"/>
    <property type="evidence" value="ECO:0007669"/>
    <property type="project" value="UniProtKB-KW"/>
</dbReference>
<dbReference type="InterPro" id="IPR013520">
    <property type="entry name" value="Ribonucl_H"/>
</dbReference>
<dbReference type="Proteomes" id="UP000238589">
    <property type="component" value="Unassembled WGS sequence"/>
</dbReference>
<keyword evidence="5 15" id="KW-0479">Metal-binding</keyword>
<dbReference type="Gene3D" id="3.30.1520.20">
    <property type="entry name" value="Exonuclease ExoI, domain 2"/>
    <property type="match status" value="1"/>
</dbReference>
<dbReference type="AlphaFoldDB" id="A0A2S9K6L2"/>
<reference evidence="19 20" key="1">
    <citation type="submission" date="2018-03" db="EMBL/GenBank/DDBJ databases">
        <title>Comparative genomics illustrates the genes involved in a hyperalkaliphilic mechanisms of Serpentinomonas isolated from highly-alkaline calcium-rich serpentinized springs.</title>
        <authorList>
            <person name="Suzuki S."/>
            <person name="Ishii S."/>
            <person name="Walworth N."/>
            <person name="Bird L."/>
            <person name="Kuenen J.G."/>
            <person name="Nealson K.H."/>
        </authorList>
    </citation>
    <scope>NUCLEOTIDE SEQUENCE [LARGE SCALE GENOMIC DNA]</scope>
    <source>
        <strain evidence="19 20">P1</strain>
    </source>
</reference>
<dbReference type="OrthoDB" id="9763470at2"/>
<evidence type="ECO:0000256" key="12">
    <source>
        <dbReference type="ARBA" id="ARBA00031220"/>
    </source>
</evidence>
<evidence type="ECO:0000256" key="1">
    <source>
        <dbReference type="ARBA" id="ARBA00000563"/>
    </source>
</evidence>
<feature type="binding site" evidence="14">
    <location>
        <position position="12"/>
    </location>
    <ligand>
        <name>substrate</name>
    </ligand>
</feature>
<dbReference type="FunFam" id="3.30.420.10:FF:000033">
    <property type="entry name" value="Exodeoxyribonuclease I"/>
    <property type="match status" value="1"/>
</dbReference>
<dbReference type="InterPro" id="IPR038649">
    <property type="entry name" value="EXOI_SH3_sf"/>
</dbReference>
<evidence type="ECO:0000256" key="13">
    <source>
        <dbReference type="ARBA" id="ARBA00046792"/>
    </source>
</evidence>
<dbReference type="EC" id="3.1.11.1" evidence="2"/>
<dbReference type="GO" id="GO:0003677">
    <property type="term" value="F:DNA binding"/>
    <property type="evidence" value="ECO:0007669"/>
    <property type="project" value="UniProtKB-KW"/>
</dbReference>
<organism evidence="19 20">
    <name type="scientific">Malikia granosa</name>
    <dbReference type="NCBI Taxonomy" id="263067"/>
    <lineage>
        <taxon>Bacteria</taxon>
        <taxon>Pseudomonadati</taxon>
        <taxon>Pseudomonadota</taxon>
        <taxon>Betaproteobacteria</taxon>
        <taxon>Burkholderiales</taxon>
        <taxon>Comamonadaceae</taxon>
        <taxon>Malikia</taxon>
    </lineage>
</organism>
<dbReference type="SMART" id="SM00479">
    <property type="entry name" value="EXOIII"/>
    <property type="match status" value="1"/>
</dbReference>
<feature type="binding site" evidence="15">
    <location>
        <position position="181"/>
    </location>
    <ligand>
        <name>Mg(2+)</name>
        <dbReference type="ChEBI" id="CHEBI:18420"/>
        <label>2</label>
    </ligand>
</feature>
<proteinExistence type="predicted"/>
<sequence length="485" mass="54840">MSVLTFLWLDYETFGISPRRDRPAQFAAIRTDAELNEIGAPLMLYCRPAPDYLPAPESCLVTGITPQLCLEQGLPEHEFATRLEAELARPGTVGVGYNSIRFDDEFTRFLFWRNLIDPYAREWQNQCGRWDLMDVLRLCHALRPEGIAWPRKPDGKPSFRLEDLTRANGIAHEAAHDALSDVRATLALARLLRAKQPRLFDFALGLRQKKRVLDELGLPALPADAKPFLHVSGMFSPERGCLALMWPLAMHPNNRNELLAWDLAQDPRVLLELSAEQLRQRLFTPQDQLPEGVRRLPLKSVHLNQSPMVVANLRTLKPELAAKWGIDLERGLQHAELARAMPDLSGRWSEVFARPESASPVDVDQDLYGSFISDADRSRLARLRGCDPTDPAWREAGFDDPRLPELVFRYRARNFPETLAPEEVQRWQAHCQARLLHGAGGVLSSEALLARLDQLQEAAAEREDERAEAILSALYDYADSITPEA</sequence>
<dbReference type="GO" id="GO:0006281">
    <property type="term" value="P:DNA repair"/>
    <property type="evidence" value="ECO:0007669"/>
    <property type="project" value="UniProtKB-KW"/>
</dbReference>
<feature type="binding site" evidence="15">
    <location>
        <position position="10"/>
    </location>
    <ligand>
        <name>Mg(2+)</name>
        <dbReference type="ChEBI" id="CHEBI:18420"/>
        <label>1</label>
    </ligand>
</feature>
<evidence type="ECO:0000256" key="10">
    <source>
        <dbReference type="ARBA" id="ARBA00023125"/>
    </source>
</evidence>
<dbReference type="Pfam" id="PF08411">
    <property type="entry name" value="ExoI_SH3"/>
    <property type="match status" value="1"/>
</dbReference>
<evidence type="ECO:0000256" key="14">
    <source>
        <dbReference type="PIRSR" id="PIRSR000977-1"/>
    </source>
</evidence>
<keyword evidence="4" id="KW-0540">Nuclease</keyword>
<dbReference type="PIRSF" id="PIRSF000977">
    <property type="entry name" value="Exodeoxyribonuclease_I"/>
    <property type="match status" value="1"/>
</dbReference>
<evidence type="ECO:0000259" key="18">
    <source>
        <dbReference type="PROSITE" id="PS51785"/>
    </source>
</evidence>
<gene>
    <name evidence="19" type="ORF">C6P64_06135</name>
</gene>
<dbReference type="SUPFAM" id="SSF53098">
    <property type="entry name" value="Ribonuclease H-like"/>
    <property type="match status" value="1"/>
</dbReference>
<keyword evidence="16" id="KW-0175">Coiled coil</keyword>
<feature type="coiled-coil region" evidence="16">
    <location>
        <begin position="445"/>
        <end position="472"/>
    </location>
</feature>
<dbReference type="Gene3D" id="3.30.420.10">
    <property type="entry name" value="Ribonuclease H-like superfamily/Ribonuclease H"/>
    <property type="match status" value="1"/>
</dbReference>
<dbReference type="PROSITE" id="PS51785">
    <property type="entry name" value="EXOI_C"/>
    <property type="match status" value="1"/>
</dbReference>
<evidence type="ECO:0000256" key="9">
    <source>
        <dbReference type="ARBA" id="ARBA00022842"/>
    </source>
</evidence>
<dbReference type="Gene3D" id="1.20.1280.70">
    <property type="entry name" value="Exonuclease ExoI, domain 3"/>
    <property type="match status" value="1"/>
</dbReference>
<dbReference type="CDD" id="cd06138">
    <property type="entry name" value="ExoI_N"/>
    <property type="match status" value="1"/>
</dbReference>
<dbReference type="InterPro" id="IPR036397">
    <property type="entry name" value="RNaseH_sf"/>
</dbReference>
<accession>A0A2S9K6L2</accession>
<dbReference type="Pfam" id="PF26016">
    <property type="entry name" value="ExoI_C"/>
    <property type="match status" value="1"/>
</dbReference>
<evidence type="ECO:0000259" key="17">
    <source>
        <dbReference type="PROSITE" id="PS51784"/>
    </source>
</evidence>
<dbReference type="InterPro" id="IPR013620">
    <property type="entry name" value="Exonuc_1_SH3"/>
</dbReference>
<evidence type="ECO:0000256" key="3">
    <source>
        <dbReference type="ARBA" id="ARBA00019900"/>
    </source>
</evidence>
<evidence type="ECO:0000256" key="16">
    <source>
        <dbReference type="SAM" id="Coils"/>
    </source>
</evidence>
<dbReference type="GO" id="GO:0008310">
    <property type="term" value="F:single-stranded DNA 3'-5' DNA exonuclease activity"/>
    <property type="evidence" value="ECO:0007669"/>
    <property type="project" value="UniProtKB-EC"/>
</dbReference>
<feature type="binding site" evidence="14">
    <location>
        <position position="160"/>
    </location>
    <ligand>
        <name>substrate</name>
    </ligand>
</feature>
<keyword evidence="7" id="KW-0378">Hydrolase</keyword>
<evidence type="ECO:0000256" key="11">
    <source>
        <dbReference type="ARBA" id="ARBA00023204"/>
    </source>
</evidence>
<evidence type="ECO:0000256" key="15">
    <source>
        <dbReference type="PIRSR" id="PIRSR000977-2"/>
    </source>
</evidence>
<protein>
    <recommendedName>
        <fullName evidence="3">Exodeoxyribonuclease I</fullName>
        <ecNumber evidence="2">3.1.11.1</ecNumber>
    </recommendedName>
    <alternativeName>
        <fullName evidence="12">DNA deoxyribophosphodiesterase</fullName>
    </alternativeName>
</protein>
<evidence type="ECO:0000256" key="5">
    <source>
        <dbReference type="ARBA" id="ARBA00022723"/>
    </source>
</evidence>
<evidence type="ECO:0000256" key="2">
    <source>
        <dbReference type="ARBA" id="ARBA00012108"/>
    </source>
</evidence>
<dbReference type="Pfam" id="PF00929">
    <property type="entry name" value="RNase_T"/>
    <property type="match status" value="1"/>
</dbReference>
<keyword evidence="8" id="KW-0269">Exonuclease</keyword>
<keyword evidence="9 15" id="KW-0460">Magnesium</keyword>
<feature type="domain" description="ExoI C-terminal" evidence="18">
    <location>
        <begin position="359"/>
        <end position="482"/>
    </location>
</feature>
<dbReference type="PROSITE" id="PS51784">
    <property type="entry name" value="EXOI_SH3"/>
    <property type="match status" value="1"/>
</dbReference>
<dbReference type="InterPro" id="IPR012337">
    <property type="entry name" value="RNaseH-like_sf"/>
</dbReference>
<dbReference type="InterPro" id="IPR023607">
    <property type="entry name" value="Exodeoxyribonuclease_I"/>
</dbReference>
<comment type="cofactor">
    <cofactor evidence="15">
        <name>Mg(2+)</name>
        <dbReference type="ChEBI" id="CHEBI:18420"/>
    </cofactor>
    <text evidence="15">Binds 2 Mg(2+) ions per monomer.</text>
</comment>
<keyword evidence="6" id="KW-0227">DNA damage</keyword>
<evidence type="ECO:0000256" key="4">
    <source>
        <dbReference type="ARBA" id="ARBA00022722"/>
    </source>
</evidence>
<dbReference type="RefSeq" id="WP_105747715.1">
    <property type="nucleotide sequence ID" value="NZ_PVLQ01000020.1"/>
</dbReference>
<evidence type="ECO:0000256" key="6">
    <source>
        <dbReference type="ARBA" id="ARBA00022763"/>
    </source>
</evidence>
<comment type="subunit">
    <text evidence="13">Monomer. Interacts with ssb (via C-terminus); this interaction stimulates the exonuclease activity by recruiting the enzyme to its substrate.</text>
</comment>
<keyword evidence="11" id="KW-0234">DNA repair</keyword>